<reference evidence="2 3" key="1">
    <citation type="submission" date="2018-06" db="EMBL/GenBank/DDBJ databases">
        <title>Mucibacter soli gen. nov., sp. nov., a new member of the family Chitinophagaceae producing mucin.</title>
        <authorList>
            <person name="Kim M.-K."/>
            <person name="Park S."/>
            <person name="Kim T.-S."/>
            <person name="Joung Y."/>
            <person name="Han J.-H."/>
            <person name="Kim S.B."/>
        </authorList>
    </citation>
    <scope>NUCLEOTIDE SEQUENCE [LARGE SCALE GENOMIC DNA]</scope>
    <source>
        <strain evidence="2 3">R1-15</strain>
    </source>
</reference>
<feature type="chain" id="PRO_5015891917" description="Permuted papain-like amidase YaeF/Yiix C92 family enzyme" evidence="1">
    <location>
        <begin position="20"/>
        <end position="210"/>
    </location>
</feature>
<gene>
    <name evidence="2" type="ORF">DN068_01735</name>
</gene>
<dbReference type="Gene3D" id="3.90.1720.10">
    <property type="entry name" value="endopeptidase domain like (from Nostoc punctiforme)"/>
    <property type="match status" value="1"/>
</dbReference>
<dbReference type="Proteomes" id="UP000248745">
    <property type="component" value="Unassembled WGS sequence"/>
</dbReference>
<dbReference type="InterPro" id="IPR038765">
    <property type="entry name" value="Papain-like_cys_pep_sf"/>
</dbReference>
<dbReference type="AlphaFoldDB" id="A0A2W2B3R3"/>
<dbReference type="OrthoDB" id="195541at2"/>
<dbReference type="RefSeq" id="WP_110997150.1">
    <property type="nucleotide sequence ID" value="NZ_QKTW01000002.1"/>
</dbReference>
<accession>A0A2W2B3R3</accession>
<feature type="signal peptide" evidence="1">
    <location>
        <begin position="1"/>
        <end position="19"/>
    </location>
</feature>
<protein>
    <recommendedName>
        <fullName evidence="4">Permuted papain-like amidase YaeF/Yiix C92 family enzyme</fullName>
    </recommendedName>
</protein>
<organism evidence="2 3">
    <name type="scientific">Taibaiella soli</name>
    <dbReference type="NCBI Taxonomy" id="1649169"/>
    <lineage>
        <taxon>Bacteria</taxon>
        <taxon>Pseudomonadati</taxon>
        <taxon>Bacteroidota</taxon>
        <taxon>Chitinophagia</taxon>
        <taxon>Chitinophagales</taxon>
        <taxon>Chitinophagaceae</taxon>
        <taxon>Taibaiella</taxon>
    </lineage>
</organism>
<dbReference type="EMBL" id="QKTW01000002">
    <property type="protein sequence ID" value="PZF74944.1"/>
    <property type="molecule type" value="Genomic_DNA"/>
</dbReference>
<dbReference type="Pfam" id="PF05708">
    <property type="entry name" value="Peptidase_C92"/>
    <property type="match status" value="1"/>
</dbReference>
<evidence type="ECO:0000313" key="2">
    <source>
        <dbReference type="EMBL" id="PZF74944.1"/>
    </source>
</evidence>
<evidence type="ECO:0000256" key="1">
    <source>
        <dbReference type="SAM" id="SignalP"/>
    </source>
</evidence>
<keyword evidence="1" id="KW-0732">Signal</keyword>
<name>A0A2W2B3R3_9BACT</name>
<proteinExistence type="predicted"/>
<dbReference type="SUPFAM" id="SSF54001">
    <property type="entry name" value="Cysteine proteinases"/>
    <property type="match status" value="1"/>
</dbReference>
<evidence type="ECO:0008006" key="4">
    <source>
        <dbReference type="Google" id="ProtNLM"/>
    </source>
</evidence>
<evidence type="ECO:0000313" key="3">
    <source>
        <dbReference type="Proteomes" id="UP000248745"/>
    </source>
</evidence>
<comment type="caution">
    <text evidence="2">The sequence shown here is derived from an EMBL/GenBank/DDBJ whole genome shotgun (WGS) entry which is preliminary data.</text>
</comment>
<sequence length="210" mass="23596">MKYLLTLACALLLQIGSKAQTIPANIKLQNGDFLFEDLDCGPLCDAIEQVTQSYGGNHFSHIGLVYVKDDTTFIIEAIGNNVRMTPLAQFTGRTKHKIFIGRMKPQYHHLVDSAISFSLKSIGIPYDDDFLYDNGKYYCSELIYDAFQYANNGKPVFQLEPMTFKPIGSKDFFPVWVDYYKKLNEAIPEGKPGINPGGISISSYIMILNP</sequence>
<keyword evidence="3" id="KW-1185">Reference proteome</keyword>
<dbReference type="InterPro" id="IPR024453">
    <property type="entry name" value="Peptidase_C92"/>
</dbReference>